<feature type="transmembrane region" description="Helical" evidence="1">
    <location>
        <begin position="215"/>
        <end position="231"/>
    </location>
</feature>
<proteinExistence type="predicted"/>
<feature type="transmembrane region" description="Helical" evidence="1">
    <location>
        <begin position="236"/>
        <end position="252"/>
    </location>
</feature>
<comment type="caution">
    <text evidence="2">The sequence shown here is derived from an EMBL/GenBank/DDBJ whole genome shotgun (WGS) entry which is preliminary data.</text>
</comment>
<name>A0A502FJ27_9SPHN</name>
<feature type="transmembrane region" description="Helical" evidence="1">
    <location>
        <begin position="258"/>
        <end position="278"/>
    </location>
</feature>
<evidence type="ECO:0000256" key="1">
    <source>
        <dbReference type="SAM" id="Phobius"/>
    </source>
</evidence>
<feature type="transmembrane region" description="Helical" evidence="1">
    <location>
        <begin position="338"/>
        <end position="363"/>
    </location>
</feature>
<feature type="transmembrane region" description="Helical" evidence="1">
    <location>
        <begin position="142"/>
        <end position="161"/>
    </location>
</feature>
<sequence>MTPVSTFPEQTASLAPMPREATPSAMANRWTHVAILVLVLPLFGQSFHYVKAVPALWALSKLWPLASLPLALLLFAGPRPAGARQVLVTFAWLLLVPTFIATMTFQQTFFVGLTAQVKLLPILYFFSFLGLLRWMRPTLRELATSFLIIAALTFIVTLLIWRLAPQSAYSQHYVAGDSPLLGADSRGNRIRMPMYFGLIGIFYCYRRFLTALKPHWLLLAGIGFTIVFALVKMRSIVLGLVLMAAINAFVAATPKMRIALVALMPFGIAALFSVPYVASVFSTDRSFAFDVRMTTTIKAIDFLGTNPFAWLFGVGTISPMDPAGLMTYFNHFFFLADITWMGVLFEFGLVGAALILAIPARGFALVRQARALRDDPFLAALQDYLLYAMLISEMFPMTMAPGELTIIMAIAVYVLSLDRTRTPLATQ</sequence>
<feature type="transmembrane region" description="Helical" evidence="1">
    <location>
        <begin position="117"/>
        <end position="136"/>
    </location>
</feature>
<dbReference type="EMBL" id="RCZC01000007">
    <property type="protein sequence ID" value="TPG49468.1"/>
    <property type="molecule type" value="Genomic_DNA"/>
</dbReference>
<dbReference type="Proteomes" id="UP000319931">
    <property type="component" value="Unassembled WGS sequence"/>
</dbReference>
<feature type="transmembrane region" description="Helical" evidence="1">
    <location>
        <begin position="384"/>
        <end position="415"/>
    </location>
</feature>
<evidence type="ECO:0000313" key="3">
    <source>
        <dbReference type="Proteomes" id="UP000319931"/>
    </source>
</evidence>
<keyword evidence="1" id="KW-0472">Membrane</keyword>
<keyword evidence="1" id="KW-1133">Transmembrane helix</keyword>
<feature type="transmembrane region" description="Helical" evidence="1">
    <location>
        <begin position="86"/>
        <end position="105"/>
    </location>
</feature>
<evidence type="ECO:0000313" key="2">
    <source>
        <dbReference type="EMBL" id="TPG49468.1"/>
    </source>
</evidence>
<keyword evidence="3" id="KW-1185">Reference proteome</keyword>
<keyword evidence="1" id="KW-0812">Transmembrane</keyword>
<feature type="transmembrane region" description="Helical" evidence="1">
    <location>
        <begin position="62"/>
        <end position="80"/>
    </location>
</feature>
<protein>
    <recommendedName>
        <fullName evidence="4">O-antigen ligase domain-containing protein</fullName>
    </recommendedName>
</protein>
<gene>
    <name evidence="2" type="ORF">EAH76_19250</name>
</gene>
<evidence type="ECO:0008006" key="4">
    <source>
        <dbReference type="Google" id="ProtNLM"/>
    </source>
</evidence>
<feature type="transmembrane region" description="Helical" evidence="1">
    <location>
        <begin position="192"/>
        <end position="209"/>
    </location>
</feature>
<reference evidence="2 3" key="1">
    <citation type="journal article" date="2019" name="Environ. Microbiol.">
        <title>Species interactions and distinct microbial communities in high Arctic permafrost affected cryosols are associated with the CH4 and CO2 gas fluxes.</title>
        <authorList>
            <person name="Altshuler I."/>
            <person name="Hamel J."/>
            <person name="Turney S."/>
            <person name="Magnuson E."/>
            <person name="Levesque R."/>
            <person name="Greer C."/>
            <person name="Whyte L.G."/>
        </authorList>
    </citation>
    <scope>NUCLEOTIDE SEQUENCE [LARGE SCALE GENOMIC DNA]</scope>
    <source>
        <strain evidence="2 3">E6.1</strain>
    </source>
</reference>
<dbReference type="AlphaFoldDB" id="A0A502FJ27"/>
<organism evidence="2 3">
    <name type="scientific">Sphingomonas glacialis</name>
    <dbReference type="NCBI Taxonomy" id="658225"/>
    <lineage>
        <taxon>Bacteria</taxon>
        <taxon>Pseudomonadati</taxon>
        <taxon>Pseudomonadota</taxon>
        <taxon>Alphaproteobacteria</taxon>
        <taxon>Sphingomonadales</taxon>
        <taxon>Sphingomonadaceae</taxon>
        <taxon>Sphingomonas</taxon>
    </lineage>
</organism>
<accession>A0A502FJ27</accession>